<sequence length="169" mass="19551">MTMLELPNWYEDGDTDAEELVMSYFSRLLGDKVHVCTWLPPGWYELTPGEEVGGTQPTLRVWRQPGRFDPSLRMDQAVIQIAAITPTRKESWKLTRFIRRMMDDEVVTGLPITLPDGETSTIRKSEEWLGPQLVPEQYVDEKFIPISFKISLREPEGLPNYRQIIKSLP</sequence>
<evidence type="ECO:0008006" key="3">
    <source>
        <dbReference type="Google" id="ProtNLM"/>
    </source>
</evidence>
<proteinExistence type="predicted"/>
<organism evidence="1 2">
    <name type="scientific">Mycobacteroides abscessus subsp. abscessus</name>
    <dbReference type="NCBI Taxonomy" id="1185650"/>
    <lineage>
        <taxon>Bacteria</taxon>
        <taxon>Bacillati</taxon>
        <taxon>Actinomycetota</taxon>
        <taxon>Actinomycetes</taxon>
        <taxon>Mycobacteriales</taxon>
        <taxon>Mycobacteriaceae</taxon>
        <taxon>Mycobacteroides</taxon>
        <taxon>Mycobacteroides abscessus</taxon>
    </lineage>
</organism>
<dbReference type="InterPro" id="IPR057003">
    <property type="entry name" value="Phage_tail_terminator_2"/>
</dbReference>
<name>A0AB38D0C6_9MYCO</name>
<evidence type="ECO:0000313" key="2">
    <source>
        <dbReference type="Proteomes" id="UP000185210"/>
    </source>
</evidence>
<dbReference type="EMBL" id="FSHM01000004">
    <property type="protein sequence ID" value="SIB16863.1"/>
    <property type="molecule type" value="Genomic_DNA"/>
</dbReference>
<evidence type="ECO:0000313" key="1">
    <source>
        <dbReference type="EMBL" id="SIB16863.1"/>
    </source>
</evidence>
<comment type="caution">
    <text evidence="1">The sequence shown here is derived from an EMBL/GenBank/DDBJ whole genome shotgun (WGS) entry which is preliminary data.</text>
</comment>
<accession>A0AB38D0C6</accession>
<gene>
    <name evidence="1" type="ORF">SAMEA2070301_03089</name>
</gene>
<dbReference type="Proteomes" id="UP000185210">
    <property type="component" value="Unassembled WGS sequence"/>
</dbReference>
<dbReference type="Pfam" id="PF23841">
    <property type="entry name" value="Phage_tail_terminator_2"/>
    <property type="match status" value="1"/>
</dbReference>
<protein>
    <recommendedName>
        <fullName evidence="3">Tail terminator</fullName>
    </recommendedName>
</protein>
<dbReference type="AlphaFoldDB" id="A0AB38D0C6"/>
<reference evidence="1 2" key="1">
    <citation type="submission" date="2016-11" db="EMBL/GenBank/DDBJ databases">
        <authorList>
            <consortium name="Pathogen Informatics"/>
        </authorList>
    </citation>
    <scope>NUCLEOTIDE SEQUENCE [LARGE SCALE GENOMIC DNA]</scope>
    <source>
        <strain evidence="1 2">104</strain>
    </source>
</reference>